<evidence type="ECO:0000256" key="9">
    <source>
        <dbReference type="ARBA" id="ARBA00022840"/>
    </source>
</evidence>
<sequence length="574" mass="65649">MELSEQTIRDVIHPTAAFRIDDSSPNSGGTETARQQVPWEVSNLNPKNRINALVPPQNPMWRIDGSTGFGAQYYAVPLFLHEIPPIRVDVFIPEPSSLPEDVREDLDLDATFYTRDGTRISRLGITSHILRVLQHWILTQPDPTKIYEGLPFGSRIVFHNLPKDIAATSITLAPTHHLERQLLSKASLQQFWGQNVDLPPVVDINDITYVSQLHDSVCLVRIEGTTWIFKALTSYTKYLYHELRQLLTTAPHSNIVSRPAHLVTKKCSFGNKTAVVGFTLEHHIHGSLRDLIPFMQLHGQVSLAEKTKWCCQVTAAVSHLHHVAHMFYPDLRMDNIVLSESRDAIMVDFEQRGVWCEFAAPEVNAVEYMRLLATDDDLEDSVQGEYATLLTEMLPGWNDMGPGEEYIWPSKGYNVAWMCLTRTEQEACEVYMLGRVLWCIFEASSAPQRAAVWLSYPWEPQVEFPGYTITPEPMRKLIDACTRGRQAGLSKHIVRKQKKLVMRNQEQLGTSTVEEIQQTATEWWRREISFSANWLRERTRGIQAGTWNENFYNRPSLEQVLESLKDFQQNISPV</sequence>
<protein>
    <recommendedName>
        <fullName evidence="5">EKC/KEOPS complex subunit BUD32</fullName>
        <ecNumber evidence="3">2.7.11.1</ecNumber>
    </recommendedName>
    <alternativeName>
        <fullName evidence="10 11">Atypical Serine/threonine protein kinase BUD32</fullName>
    </alternativeName>
    <alternativeName>
        <fullName evidence="4">EKC/KEOPS complex subunit bud32</fullName>
    </alternativeName>
</protein>
<proteinExistence type="predicted"/>
<dbReference type="EMBL" id="AZGY01000001">
    <property type="protein sequence ID" value="OAA33001.1"/>
    <property type="molecule type" value="Genomic_DNA"/>
</dbReference>
<reference evidence="15 16" key="1">
    <citation type="journal article" date="2016" name="Genome Biol. Evol.">
        <title>Divergent and convergent evolution of fungal pathogenicity.</title>
        <authorList>
            <person name="Shang Y."/>
            <person name="Xiao G."/>
            <person name="Zheng P."/>
            <person name="Cen K."/>
            <person name="Zhan S."/>
            <person name="Wang C."/>
        </authorList>
    </citation>
    <scope>NUCLEOTIDE SEQUENCE [LARGE SCALE GENOMIC DNA]</scope>
    <source>
        <strain evidence="15 16">RCEF 2490</strain>
    </source>
</reference>
<accession>A0A166UV27</accession>
<dbReference type="Gene3D" id="1.10.510.10">
    <property type="entry name" value="Transferase(Phosphotransferase) domain 1"/>
    <property type="match status" value="1"/>
</dbReference>
<keyword evidence="6" id="KW-0808">Transferase</keyword>
<evidence type="ECO:0000259" key="14">
    <source>
        <dbReference type="PROSITE" id="PS50011"/>
    </source>
</evidence>
<evidence type="ECO:0000256" key="4">
    <source>
        <dbReference type="ARBA" id="ARBA00013948"/>
    </source>
</evidence>
<dbReference type="GO" id="GO:0005524">
    <property type="term" value="F:ATP binding"/>
    <property type="evidence" value="ECO:0007669"/>
    <property type="project" value="UniProtKB-KW"/>
</dbReference>
<dbReference type="STRING" id="1081109.A0A166UV27"/>
<organism evidence="15 16">
    <name type="scientific">Moelleriella libera RCEF 2490</name>
    <dbReference type="NCBI Taxonomy" id="1081109"/>
    <lineage>
        <taxon>Eukaryota</taxon>
        <taxon>Fungi</taxon>
        <taxon>Dikarya</taxon>
        <taxon>Ascomycota</taxon>
        <taxon>Pezizomycotina</taxon>
        <taxon>Sordariomycetes</taxon>
        <taxon>Hypocreomycetidae</taxon>
        <taxon>Hypocreales</taxon>
        <taxon>Clavicipitaceae</taxon>
        <taxon>Moelleriella</taxon>
    </lineage>
</organism>
<feature type="domain" description="Protein kinase" evidence="14">
    <location>
        <begin position="196"/>
        <end position="568"/>
    </location>
</feature>
<dbReference type="InterPro" id="IPR008266">
    <property type="entry name" value="Tyr_kinase_AS"/>
</dbReference>
<dbReference type="AlphaFoldDB" id="A0A166UV27"/>
<dbReference type="InterPro" id="IPR011009">
    <property type="entry name" value="Kinase-like_dom_sf"/>
</dbReference>
<evidence type="ECO:0000256" key="5">
    <source>
        <dbReference type="ARBA" id="ARBA00019973"/>
    </source>
</evidence>
<dbReference type="EC" id="2.7.11.1" evidence="3"/>
<evidence type="ECO:0000256" key="13">
    <source>
        <dbReference type="ARBA" id="ARBA00048679"/>
    </source>
</evidence>
<dbReference type="GO" id="GO:0004674">
    <property type="term" value="F:protein serine/threonine kinase activity"/>
    <property type="evidence" value="ECO:0007669"/>
    <property type="project" value="UniProtKB-EC"/>
</dbReference>
<evidence type="ECO:0000256" key="7">
    <source>
        <dbReference type="ARBA" id="ARBA00022741"/>
    </source>
</evidence>
<dbReference type="SUPFAM" id="SSF56112">
    <property type="entry name" value="Protein kinase-like (PK-like)"/>
    <property type="match status" value="1"/>
</dbReference>
<dbReference type="PROSITE" id="PS50011">
    <property type="entry name" value="PROTEIN_KINASE_DOM"/>
    <property type="match status" value="1"/>
</dbReference>
<evidence type="ECO:0000256" key="2">
    <source>
        <dbReference type="ARBA" id="ARBA00011534"/>
    </source>
</evidence>
<dbReference type="PROSITE" id="PS00109">
    <property type="entry name" value="PROTEIN_KINASE_TYR"/>
    <property type="match status" value="1"/>
</dbReference>
<name>A0A166UV27_9HYPO</name>
<dbReference type="OrthoDB" id="4062651at2759"/>
<comment type="subunit">
    <text evidence="2">Component of the EKC/KEOPS complex composed of at least BUD32, CGI121, GON7, KAE1 and PCC1; the whole complex dimerizes.</text>
</comment>
<keyword evidence="16" id="KW-1185">Reference proteome</keyword>
<evidence type="ECO:0000256" key="11">
    <source>
        <dbReference type="ARBA" id="ARBA00033194"/>
    </source>
</evidence>
<evidence type="ECO:0000256" key="3">
    <source>
        <dbReference type="ARBA" id="ARBA00012513"/>
    </source>
</evidence>
<evidence type="ECO:0000256" key="8">
    <source>
        <dbReference type="ARBA" id="ARBA00022777"/>
    </source>
</evidence>
<comment type="catalytic activity">
    <reaction evidence="12">
        <text>L-threonyl-[protein] + ATP = O-phospho-L-threonyl-[protein] + ADP + H(+)</text>
        <dbReference type="Rhea" id="RHEA:46608"/>
        <dbReference type="Rhea" id="RHEA-COMP:11060"/>
        <dbReference type="Rhea" id="RHEA-COMP:11605"/>
        <dbReference type="ChEBI" id="CHEBI:15378"/>
        <dbReference type="ChEBI" id="CHEBI:30013"/>
        <dbReference type="ChEBI" id="CHEBI:30616"/>
        <dbReference type="ChEBI" id="CHEBI:61977"/>
        <dbReference type="ChEBI" id="CHEBI:456216"/>
        <dbReference type="EC" id="2.7.11.1"/>
    </reaction>
</comment>
<evidence type="ECO:0000313" key="16">
    <source>
        <dbReference type="Proteomes" id="UP000078544"/>
    </source>
</evidence>
<dbReference type="Proteomes" id="UP000078544">
    <property type="component" value="Unassembled WGS sequence"/>
</dbReference>
<evidence type="ECO:0000256" key="10">
    <source>
        <dbReference type="ARBA" id="ARBA00030980"/>
    </source>
</evidence>
<evidence type="ECO:0000256" key="1">
    <source>
        <dbReference type="ARBA" id="ARBA00003747"/>
    </source>
</evidence>
<comment type="caution">
    <text evidence="15">The sequence shown here is derived from an EMBL/GenBank/DDBJ whole genome shotgun (WGS) entry which is preliminary data.</text>
</comment>
<comment type="catalytic activity">
    <reaction evidence="13">
        <text>L-seryl-[protein] + ATP = O-phospho-L-seryl-[protein] + ADP + H(+)</text>
        <dbReference type="Rhea" id="RHEA:17989"/>
        <dbReference type="Rhea" id="RHEA-COMP:9863"/>
        <dbReference type="Rhea" id="RHEA-COMP:11604"/>
        <dbReference type="ChEBI" id="CHEBI:15378"/>
        <dbReference type="ChEBI" id="CHEBI:29999"/>
        <dbReference type="ChEBI" id="CHEBI:30616"/>
        <dbReference type="ChEBI" id="CHEBI:83421"/>
        <dbReference type="ChEBI" id="CHEBI:456216"/>
        <dbReference type="EC" id="2.7.11.1"/>
    </reaction>
</comment>
<keyword evidence="8 15" id="KW-0418">Kinase</keyword>
<dbReference type="PANTHER" id="PTHR44329">
    <property type="entry name" value="SERINE/THREONINE-PROTEIN KINASE TNNI3K-RELATED"/>
    <property type="match status" value="1"/>
</dbReference>
<dbReference type="InterPro" id="IPR051681">
    <property type="entry name" value="Ser/Thr_Kinases-Pseudokinases"/>
</dbReference>
<evidence type="ECO:0000256" key="6">
    <source>
        <dbReference type="ARBA" id="ARBA00022679"/>
    </source>
</evidence>
<dbReference type="PANTHER" id="PTHR44329:SF288">
    <property type="entry name" value="MITOGEN-ACTIVATED PROTEIN KINASE KINASE KINASE 20"/>
    <property type="match status" value="1"/>
</dbReference>
<evidence type="ECO:0000256" key="12">
    <source>
        <dbReference type="ARBA" id="ARBA00047899"/>
    </source>
</evidence>
<evidence type="ECO:0000313" key="15">
    <source>
        <dbReference type="EMBL" id="OAA33001.1"/>
    </source>
</evidence>
<comment type="function">
    <text evidence="1">Component of the EKC/KEOPS complex that is required for the formation of a threonylcarbamoyl group on adenosine at position 37 (t(6)A37) in tRNAs that read codons beginning with adenine. The complex is probably involved in the transfer of the threonylcarbamoyl moiety of threonylcarbamoyl-AMP (TC-AMP) to the N6 group of A37. BUD32 has ATPase activity in the context of the EKC/KEOPS complex and likely plays a supporting role to the catalytic subunit KAE1. The EKC/KEOPS complex also promotes both telomere uncapping and telomere elongation. The complex is required for efficient recruitment of transcriptional coactivators.</text>
</comment>
<dbReference type="InterPro" id="IPR000719">
    <property type="entry name" value="Prot_kinase_dom"/>
</dbReference>
<keyword evidence="7" id="KW-0547">Nucleotide-binding</keyword>
<gene>
    <name evidence="15" type="ORF">AAL_00466</name>
</gene>
<keyword evidence="9" id="KW-0067">ATP-binding</keyword>